<dbReference type="SUPFAM" id="SSF58104">
    <property type="entry name" value="Methyl-accepting chemotaxis protein (MCP) signaling domain"/>
    <property type="match status" value="1"/>
</dbReference>
<protein>
    <submittedName>
        <fullName evidence="10">HAMP domain-containing protein</fullName>
    </submittedName>
</protein>
<evidence type="ECO:0000256" key="6">
    <source>
        <dbReference type="PROSITE-ProRule" id="PRU00284"/>
    </source>
</evidence>
<comment type="similarity">
    <text evidence="5">Belongs to the methyl-accepting chemotaxis (MCP) protein family.</text>
</comment>
<feature type="transmembrane region" description="Helical" evidence="7">
    <location>
        <begin position="12"/>
        <end position="36"/>
    </location>
</feature>
<dbReference type="GO" id="GO:0004888">
    <property type="term" value="F:transmembrane signaling receptor activity"/>
    <property type="evidence" value="ECO:0007669"/>
    <property type="project" value="InterPro"/>
</dbReference>
<feature type="domain" description="HAMP" evidence="9">
    <location>
        <begin position="220"/>
        <end position="278"/>
    </location>
</feature>
<dbReference type="InterPro" id="IPR004089">
    <property type="entry name" value="MCPsignal_dom"/>
</dbReference>
<feature type="domain" description="Methyl-accepting transducer" evidence="8">
    <location>
        <begin position="297"/>
        <end position="533"/>
    </location>
</feature>
<reference evidence="10" key="2">
    <citation type="submission" date="2021-04" db="EMBL/GenBank/DDBJ databases">
        <authorList>
            <person name="Gilroy R."/>
        </authorList>
    </citation>
    <scope>NUCLEOTIDE SEQUENCE</scope>
    <source>
        <strain evidence="10">CHK169-2315</strain>
    </source>
</reference>
<gene>
    <name evidence="10" type="ORF">H9895_00395</name>
</gene>
<dbReference type="EMBL" id="DXHX01000008">
    <property type="protein sequence ID" value="HIV73522.1"/>
    <property type="molecule type" value="Genomic_DNA"/>
</dbReference>
<dbReference type="CDD" id="cd11386">
    <property type="entry name" value="MCP_signal"/>
    <property type="match status" value="1"/>
</dbReference>
<dbReference type="InterPro" id="IPR003660">
    <property type="entry name" value="HAMP_dom"/>
</dbReference>
<keyword evidence="4 6" id="KW-0807">Transducer</keyword>
<proteinExistence type="inferred from homology"/>
<evidence type="ECO:0000313" key="11">
    <source>
        <dbReference type="Proteomes" id="UP000823937"/>
    </source>
</evidence>
<dbReference type="GO" id="GO:0005886">
    <property type="term" value="C:plasma membrane"/>
    <property type="evidence" value="ECO:0007669"/>
    <property type="project" value="UniProtKB-SubCell"/>
</dbReference>
<organism evidence="10 11">
    <name type="scientific">Candidatus Pseudogracilibacillus intestinigallinarum</name>
    <dbReference type="NCBI Taxonomy" id="2838742"/>
    <lineage>
        <taxon>Bacteria</taxon>
        <taxon>Bacillati</taxon>
        <taxon>Bacillota</taxon>
        <taxon>Bacilli</taxon>
        <taxon>Bacillales</taxon>
        <taxon>Bacillaceae</taxon>
        <taxon>Pseudogracilibacillus</taxon>
    </lineage>
</organism>
<dbReference type="AlphaFoldDB" id="A0A9D1PK43"/>
<dbReference type="Pfam" id="PF00672">
    <property type="entry name" value="HAMP"/>
    <property type="match status" value="1"/>
</dbReference>
<dbReference type="PRINTS" id="PR00260">
    <property type="entry name" value="CHEMTRNSDUCR"/>
</dbReference>
<evidence type="ECO:0000256" key="3">
    <source>
        <dbReference type="ARBA" id="ARBA00023136"/>
    </source>
</evidence>
<evidence type="ECO:0000256" key="2">
    <source>
        <dbReference type="ARBA" id="ARBA00022475"/>
    </source>
</evidence>
<keyword evidence="7" id="KW-1133">Transmembrane helix</keyword>
<evidence type="ECO:0000256" key="4">
    <source>
        <dbReference type="ARBA" id="ARBA00023224"/>
    </source>
</evidence>
<feature type="transmembrane region" description="Helical" evidence="7">
    <location>
        <begin position="196"/>
        <end position="220"/>
    </location>
</feature>
<dbReference type="PROSITE" id="PS50885">
    <property type="entry name" value="HAMP"/>
    <property type="match status" value="1"/>
</dbReference>
<evidence type="ECO:0000259" key="9">
    <source>
        <dbReference type="PROSITE" id="PS50885"/>
    </source>
</evidence>
<evidence type="ECO:0000256" key="5">
    <source>
        <dbReference type="ARBA" id="ARBA00029447"/>
    </source>
</evidence>
<accession>A0A9D1PK43</accession>
<dbReference type="SMART" id="SM00304">
    <property type="entry name" value="HAMP"/>
    <property type="match status" value="1"/>
</dbReference>
<dbReference type="CDD" id="cd06225">
    <property type="entry name" value="HAMP"/>
    <property type="match status" value="1"/>
</dbReference>
<evidence type="ECO:0000313" key="10">
    <source>
        <dbReference type="EMBL" id="HIV73522.1"/>
    </source>
</evidence>
<dbReference type="SUPFAM" id="SSF103190">
    <property type="entry name" value="Sensory domain-like"/>
    <property type="match status" value="1"/>
</dbReference>
<dbReference type="Proteomes" id="UP000823937">
    <property type="component" value="Unassembled WGS sequence"/>
</dbReference>
<evidence type="ECO:0000256" key="7">
    <source>
        <dbReference type="SAM" id="Phobius"/>
    </source>
</evidence>
<keyword evidence="3 7" id="KW-0472">Membrane</keyword>
<dbReference type="GO" id="GO:0007165">
    <property type="term" value="P:signal transduction"/>
    <property type="evidence" value="ECO:0007669"/>
    <property type="project" value="UniProtKB-KW"/>
</dbReference>
<comment type="caution">
    <text evidence="10">The sequence shown here is derived from an EMBL/GenBank/DDBJ whole genome shotgun (WGS) entry which is preliminary data.</text>
</comment>
<evidence type="ECO:0000259" key="8">
    <source>
        <dbReference type="PROSITE" id="PS50111"/>
    </source>
</evidence>
<keyword evidence="2" id="KW-1003">Cell membrane</keyword>
<dbReference type="Gene3D" id="6.10.340.10">
    <property type="match status" value="1"/>
</dbReference>
<dbReference type="PANTHER" id="PTHR32089:SF112">
    <property type="entry name" value="LYSOZYME-LIKE PROTEIN-RELATED"/>
    <property type="match status" value="1"/>
</dbReference>
<dbReference type="PANTHER" id="PTHR32089">
    <property type="entry name" value="METHYL-ACCEPTING CHEMOTAXIS PROTEIN MCPB"/>
    <property type="match status" value="1"/>
</dbReference>
<comment type="subcellular location">
    <subcellularLocation>
        <location evidence="1">Cell membrane</location>
    </subcellularLocation>
</comment>
<dbReference type="InterPro" id="IPR004090">
    <property type="entry name" value="Chemotax_Me-accpt_rcpt"/>
</dbReference>
<keyword evidence="7" id="KW-0812">Transmembrane</keyword>
<dbReference type="PROSITE" id="PS50111">
    <property type="entry name" value="CHEMOTAXIS_TRANSDUC_2"/>
    <property type="match status" value="1"/>
</dbReference>
<name>A0A9D1PK43_9BACI</name>
<evidence type="ECO:0000256" key="1">
    <source>
        <dbReference type="ARBA" id="ARBA00004236"/>
    </source>
</evidence>
<reference evidence="10" key="1">
    <citation type="journal article" date="2021" name="PeerJ">
        <title>Extensive microbial diversity within the chicken gut microbiome revealed by metagenomics and culture.</title>
        <authorList>
            <person name="Gilroy R."/>
            <person name="Ravi A."/>
            <person name="Getino M."/>
            <person name="Pursley I."/>
            <person name="Horton D.L."/>
            <person name="Alikhan N.F."/>
            <person name="Baker D."/>
            <person name="Gharbi K."/>
            <person name="Hall N."/>
            <person name="Watson M."/>
            <person name="Adriaenssens E.M."/>
            <person name="Foster-Nyarko E."/>
            <person name="Jarju S."/>
            <person name="Secka A."/>
            <person name="Antonio M."/>
            <person name="Oren A."/>
            <person name="Chaudhuri R.R."/>
            <person name="La Ragione R."/>
            <person name="Hildebrand F."/>
            <person name="Pallen M.J."/>
        </authorList>
    </citation>
    <scope>NUCLEOTIDE SEQUENCE</scope>
    <source>
        <strain evidence="10">CHK169-2315</strain>
    </source>
</reference>
<sequence length="583" mass="64479">MEIKWNRKSLAIKIVAISLSMIFLLMVAGIILLQYMGKVSTERTLALYAEEAVENSKNYIDVPSYKQFLEQQKDDEVYINLKTSMNDFREKADLLYVYTISLEDDKSYVMINGQPENAEIQTAIKEETTTYSPELLQSVLDGAIISTEIRENEVYGDFLTALAPLEDENGNAVGIIAVDISAEKVQTITDNVMKKVLPIVLIVFVVIFIVTSLGLLYYVLKQMRPLQTIKDIAEKIAVGNLKAASEQITSLPNNRQDEVGQLSKSFEVMVKELEDVMTQVATTSELVAASSEELFASADQSLEANRQMEQLMEGLSTGAQTQHDYVEQTAMNMQEMNTGIETIASAAINATDSSVQVLEEAQAGHETIEKVVTQMQAINDTNQDIEKVIQRLVTQSKRIEEILYAITNIAEQTNLLALNAAIEAARAGEHGRGFAIVAEEVRTLADQSKQSVEEISQLIQTIHVDVEQAVVTMDKGKQESETGIDIAAHTTKAIEEIIMSVQRVTNEMQDVSASTQQMAATSEQVNDVMKQVESITNTVMENTKKTVTSIEGQSSAMEDVTSASHDLSLVGQELQEMLQKFTL</sequence>
<dbReference type="Pfam" id="PF00015">
    <property type="entry name" value="MCPsignal"/>
    <property type="match status" value="1"/>
</dbReference>
<dbReference type="SMART" id="SM00283">
    <property type="entry name" value="MA"/>
    <property type="match status" value="1"/>
</dbReference>
<dbReference type="GO" id="GO:0006935">
    <property type="term" value="P:chemotaxis"/>
    <property type="evidence" value="ECO:0007669"/>
    <property type="project" value="InterPro"/>
</dbReference>
<dbReference type="Gene3D" id="1.10.287.950">
    <property type="entry name" value="Methyl-accepting chemotaxis protein"/>
    <property type="match status" value="1"/>
</dbReference>
<dbReference type="InterPro" id="IPR029151">
    <property type="entry name" value="Sensor-like_sf"/>
</dbReference>